<keyword evidence="5 7" id="KW-1133">Transmembrane helix</keyword>
<organism evidence="8 9">
    <name type="scientific">Amygdalobacter indicium</name>
    <dbReference type="NCBI Taxonomy" id="3029272"/>
    <lineage>
        <taxon>Bacteria</taxon>
        <taxon>Bacillati</taxon>
        <taxon>Bacillota</taxon>
        <taxon>Clostridia</taxon>
        <taxon>Eubacteriales</taxon>
        <taxon>Oscillospiraceae</taxon>
        <taxon>Amygdalobacter</taxon>
    </lineage>
</organism>
<protein>
    <submittedName>
        <fullName evidence="8">Amino acid permease</fullName>
    </submittedName>
</protein>
<feature type="transmembrane region" description="Helical" evidence="7">
    <location>
        <begin position="288"/>
        <end position="313"/>
    </location>
</feature>
<dbReference type="Pfam" id="PF13520">
    <property type="entry name" value="AA_permease_2"/>
    <property type="match status" value="1"/>
</dbReference>
<dbReference type="Proteomes" id="UP001220478">
    <property type="component" value="Chromosome"/>
</dbReference>
<evidence type="ECO:0000256" key="6">
    <source>
        <dbReference type="ARBA" id="ARBA00023136"/>
    </source>
</evidence>
<feature type="transmembrane region" description="Helical" evidence="7">
    <location>
        <begin position="33"/>
        <end position="56"/>
    </location>
</feature>
<keyword evidence="4 7" id="KW-0812">Transmembrane</keyword>
<keyword evidence="3" id="KW-1003">Cell membrane</keyword>
<keyword evidence="2" id="KW-0813">Transport</keyword>
<dbReference type="PIRSF" id="PIRSF006060">
    <property type="entry name" value="AA_transporter"/>
    <property type="match status" value="1"/>
</dbReference>
<comment type="subcellular location">
    <subcellularLocation>
        <location evidence="1">Cell membrane</location>
        <topology evidence="1">Multi-pass membrane protein</topology>
    </subcellularLocation>
</comment>
<keyword evidence="9" id="KW-1185">Reference proteome</keyword>
<feature type="transmembrane region" description="Helical" evidence="7">
    <location>
        <begin position="232"/>
        <end position="254"/>
    </location>
</feature>
<evidence type="ECO:0000256" key="2">
    <source>
        <dbReference type="ARBA" id="ARBA00022448"/>
    </source>
</evidence>
<keyword evidence="6 7" id="KW-0472">Membrane</keyword>
<feature type="transmembrane region" description="Helical" evidence="7">
    <location>
        <begin position="193"/>
        <end position="211"/>
    </location>
</feature>
<feature type="transmembrane region" description="Helical" evidence="7">
    <location>
        <begin position="149"/>
        <end position="173"/>
    </location>
</feature>
<evidence type="ECO:0000256" key="5">
    <source>
        <dbReference type="ARBA" id="ARBA00022989"/>
    </source>
</evidence>
<dbReference type="Gene3D" id="1.20.1740.10">
    <property type="entry name" value="Amino acid/polyamine transporter I"/>
    <property type="match status" value="1"/>
</dbReference>
<evidence type="ECO:0000256" key="7">
    <source>
        <dbReference type="SAM" id="Phobius"/>
    </source>
</evidence>
<feature type="transmembrane region" description="Helical" evidence="7">
    <location>
        <begin position="114"/>
        <end position="137"/>
    </location>
</feature>
<name>A0ABY8C698_9FIRM</name>
<feature type="transmembrane region" description="Helical" evidence="7">
    <location>
        <begin position="365"/>
        <end position="388"/>
    </location>
</feature>
<dbReference type="EMBL" id="CP118868">
    <property type="protein sequence ID" value="WEG36236.1"/>
    <property type="molecule type" value="Genomic_DNA"/>
</dbReference>
<feature type="transmembrane region" description="Helical" evidence="7">
    <location>
        <begin position="334"/>
        <end position="359"/>
    </location>
</feature>
<dbReference type="PANTHER" id="PTHR42770:SF15">
    <property type="entry name" value="GLUTAMATE_GAMMA-AMINOBUTYRATE ANTIPORTER-RELATED"/>
    <property type="match status" value="1"/>
</dbReference>
<feature type="transmembrane region" description="Helical" evidence="7">
    <location>
        <begin position="432"/>
        <end position="455"/>
    </location>
</feature>
<evidence type="ECO:0000256" key="3">
    <source>
        <dbReference type="ARBA" id="ARBA00022475"/>
    </source>
</evidence>
<dbReference type="PANTHER" id="PTHR42770">
    <property type="entry name" value="AMINO ACID TRANSPORTER-RELATED"/>
    <property type="match status" value="1"/>
</dbReference>
<dbReference type="InterPro" id="IPR050367">
    <property type="entry name" value="APC_superfamily"/>
</dbReference>
<evidence type="ECO:0000313" key="8">
    <source>
        <dbReference type="EMBL" id="WEG36236.1"/>
    </source>
</evidence>
<evidence type="ECO:0000313" key="9">
    <source>
        <dbReference type="Proteomes" id="UP001220478"/>
    </source>
</evidence>
<evidence type="ECO:0000256" key="1">
    <source>
        <dbReference type="ARBA" id="ARBA00004651"/>
    </source>
</evidence>
<gene>
    <name evidence="8" type="ORF">PYS61_06500</name>
</gene>
<dbReference type="InterPro" id="IPR002293">
    <property type="entry name" value="AA/rel_permease1"/>
</dbReference>
<sequence>MTWKAITLMAFMTVWGFGNVVNGYAYFNGVKSIVSWVIVFVLYFIPYSLIVGELGSTFKESGAGVSAWIEKTFSKRLAYYAGWTYWVVHMPYISQKPLNVVIAASWAIYGDKRLSTYNIVHVQIVCILIFLCVLAFAQFGVKMVKHFCSVAGMVSIVLSFMFILMAVSAPAIRGTEITINAVPQDLASYIPDFNFGYFASFSILIFAVGGCEKISPYVNKMNKPGKDFPKSIIFMTIMVVVCAVIGTIALALMFDPLNPPKDMVTNGAYQAFQQLGNWYGVGDIFVKIYALSIAITNFAVMILSIDAPLRILIESSDEQFIPAKLKKQNKHGTYTNGTIMITIIVLILLIIPLFGIGGVNDMVSFLIKLNSVCMPLRYLWVFLAYFGLKRLLNQKAEYVMTKNALIGKILGAWCFGVTALFCILGMHNNNIYIMILNVLTPFVLIGLGLIMPYIAKKQREKLQN</sequence>
<proteinExistence type="predicted"/>
<feature type="transmembrane region" description="Helical" evidence="7">
    <location>
        <begin position="409"/>
        <end position="426"/>
    </location>
</feature>
<evidence type="ECO:0000256" key="4">
    <source>
        <dbReference type="ARBA" id="ARBA00022692"/>
    </source>
</evidence>
<reference evidence="8 9" key="1">
    <citation type="submission" date="2023-02" db="EMBL/GenBank/DDBJ databases">
        <title>Novel Oscillospiraceae bacterial genomes.</title>
        <authorList>
            <person name="Srinivasan S."/>
            <person name="Austin M.N."/>
            <person name="Fiedler T.L."/>
            <person name="Strenk S.M."/>
            <person name="Agnew K.J."/>
            <person name="Nagana Gowda G.A."/>
            <person name="Raftery D."/>
            <person name="Beamer M.A."/>
            <person name="Achilles S.L."/>
            <person name="Wiesenfeld H.C."/>
            <person name="Fredricks D.N."/>
            <person name="Hillier S.L."/>
        </authorList>
    </citation>
    <scope>NUCLEOTIDE SEQUENCE [LARGE SCALE GENOMIC DNA]</scope>
    <source>
        <strain evidence="8 9">CHIC02 1186E3-8</strain>
    </source>
</reference>
<accession>A0ABY8C698</accession>